<keyword evidence="2" id="KW-1133">Transmembrane helix</keyword>
<feature type="transmembrane region" description="Helical" evidence="2">
    <location>
        <begin position="81"/>
        <end position="104"/>
    </location>
</feature>
<dbReference type="CDD" id="cd01949">
    <property type="entry name" value="GGDEF"/>
    <property type="match status" value="1"/>
</dbReference>
<comment type="caution">
    <text evidence="5">The sequence shown here is derived from an EMBL/GenBank/DDBJ whole genome shotgun (WGS) entry which is preliminary data.</text>
</comment>
<dbReference type="PROSITE" id="PS50887">
    <property type="entry name" value="GGDEF"/>
    <property type="match status" value="1"/>
</dbReference>
<dbReference type="RefSeq" id="WP_134571988.1">
    <property type="nucleotide sequence ID" value="NZ_SOGT01000008.1"/>
</dbReference>
<name>A0A4R8ZF91_9MICO</name>
<dbReference type="Gene3D" id="3.30.70.270">
    <property type="match status" value="1"/>
</dbReference>
<evidence type="ECO:0000256" key="2">
    <source>
        <dbReference type="SAM" id="Phobius"/>
    </source>
</evidence>
<dbReference type="InterPro" id="IPR043128">
    <property type="entry name" value="Rev_trsase/Diguanyl_cyclase"/>
</dbReference>
<dbReference type="SUPFAM" id="SSF55073">
    <property type="entry name" value="Nucleotide cyclase"/>
    <property type="match status" value="1"/>
</dbReference>
<reference evidence="5 6" key="1">
    <citation type="submission" date="2019-03" db="EMBL/GenBank/DDBJ databases">
        <title>Genomics of glacier-inhabiting Cryobacterium strains.</title>
        <authorList>
            <person name="Liu Q."/>
            <person name="Xin Y.-H."/>
        </authorList>
    </citation>
    <scope>NUCLEOTIDE SEQUENCE [LARGE SCALE GENOMIC DNA]</scope>
    <source>
        <strain evidence="5 6">TMT1-1</strain>
    </source>
</reference>
<proteinExistence type="predicted"/>
<evidence type="ECO:0000313" key="5">
    <source>
        <dbReference type="EMBL" id="TFD26428.1"/>
    </source>
</evidence>
<protein>
    <submittedName>
        <fullName evidence="5">EAL domain-containing protein</fullName>
    </submittedName>
</protein>
<dbReference type="Pfam" id="PF00563">
    <property type="entry name" value="EAL"/>
    <property type="match status" value="1"/>
</dbReference>
<keyword evidence="6" id="KW-1185">Reference proteome</keyword>
<gene>
    <name evidence="5" type="ORF">E3T27_06355</name>
</gene>
<dbReference type="SMART" id="SM00267">
    <property type="entry name" value="GGDEF"/>
    <property type="match status" value="1"/>
</dbReference>
<dbReference type="PANTHER" id="PTHR33121">
    <property type="entry name" value="CYCLIC DI-GMP PHOSPHODIESTERASE PDEF"/>
    <property type="match status" value="1"/>
</dbReference>
<feature type="transmembrane region" description="Helical" evidence="2">
    <location>
        <begin position="215"/>
        <end position="235"/>
    </location>
</feature>
<dbReference type="PROSITE" id="PS50883">
    <property type="entry name" value="EAL"/>
    <property type="match status" value="1"/>
</dbReference>
<dbReference type="CDD" id="cd01948">
    <property type="entry name" value="EAL"/>
    <property type="match status" value="1"/>
</dbReference>
<evidence type="ECO:0000259" key="3">
    <source>
        <dbReference type="PROSITE" id="PS50883"/>
    </source>
</evidence>
<dbReference type="AlphaFoldDB" id="A0A4R8ZF91"/>
<dbReference type="InterPro" id="IPR050706">
    <property type="entry name" value="Cyclic-di-GMP_PDE-like"/>
</dbReference>
<evidence type="ECO:0000256" key="1">
    <source>
        <dbReference type="SAM" id="MobiDB-lite"/>
    </source>
</evidence>
<dbReference type="InterPro" id="IPR001633">
    <property type="entry name" value="EAL_dom"/>
</dbReference>
<feature type="transmembrane region" description="Helical" evidence="2">
    <location>
        <begin position="41"/>
        <end position="61"/>
    </location>
</feature>
<accession>A0A4R8ZF91</accession>
<dbReference type="SMART" id="SM00052">
    <property type="entry name" value="EAL"/>
    <property type="match status" value="1"/>
</dbReference>
<feature type="transmembrane region" description="Helical" evidence="2">
    <location>
        <begin position="111"/>
        <end position="133"/>
    </location>
</feature>
<feature type="region of interest" description="Disordered" evidence="1">
    <location>
        <begin position="783"/>
        <end position="804"/>
    </location>
</feature>
<keyword evidence="2" id="KW-0472">Membrane</keyword>
<sequence length="804" mass="85118">MSRSGVSGVLQRVSFGVLTAVALAFITGAVVAVLADPSTRIAAAVSGILCVAALELAWIRVGSVRHRTPVVSLPILAVPALVPVLPGQAIIGVVMFGILVVLLMKSRRIKLAVYSSGLAGVGCMVYFLIDWLLGQFGAAALPAAAVASAGYVLFVLALEVLRMHLLNTPADRGGRLFVSPLRLAALLGTVAALTMFSVHWVSVGLPTPGEGRTSIQTAVGTLLGSFTVATIVIVVRSAWNMRRRLNGIVVGSSILSHTRSVDSLADALCQAAAAAVGVQSIALQPGPAEAGAIGVPVTFTPGEPQFLVARRDAMDGAFSGVDRHTLQALAATAELAGKARQNVAGLTAKANTDPLTGLPNYGAFQEALNTINSTRSDTEAIAVLFMDLDGFKRLNDTCGHQVGDEVLRVLGQRLRQAVRPHDVVARVGGDEFVIILTRLATLDEATAIAQTIRRASAAPLVVGTDTFTPSLSIGVAFSAVIETDIASLVRDADHSMLMVKKRRRRRGNTDGVASMNVSGHRSSRFDATVARAIDENQLQLAYQPIVSLVTGRIWAFEALLRYVDPELGAISPPSLVEKAKSLGRFDKLTRQVAEKAMAAAAEFRLVEPGIICITVNVEAGQLAPERLGTFAENLNSRYPEILLCLELNERSAARVSAQIREQADRLREVGILIALDDYGSEDSSVDSLVRVPMDILKIDRSLVDDLADVRQREVLTALQSFGDKLEYSMIVEGVENEHMAVQLTQLGIRSAQGFHFGVPQGFTETVDRLDEFGAEAVLPSHSGAVVHPEPQPAAQAAPGSGAPS</sequence>
<feature type="domain" description="EAL" evidence="3">
    <location>
        <begin position="522"/>
        <end position="773"/>
    </location>
</feature>
<dbReference type="Proteomes" id="UP000298424">
    <property type="component" value="Unassembled WGS sequence"/>
</dbReference>
<dbReference type="EMBL" id="SOGT01000008">
    <property type="protein sequence ID" value="TFD26428.1"/>
    <property type="molecule type" value="Genomic_DNA"/>
</dbReference>
<feature type="transmembrane region" description="Helical" evidence="2">
    <location>
        <begin position="181"/>
        <end position="203"/>
    </location>
</feature>
<dbReference type="SUPFAM" id="SSF141868">
    <property type="entry name" value="EAL domain-like"/>
    <property type="match status" value="1"/>
</dbReference>
<evidence type="ECO:0000313" key="6">
    <source>
        <dbReference type="Proteomes" id="UP000298424"/>
    </source>
</evidence>
<dbReference type="PANTHER" id="PTHR33121:SF79">
    <property type="entry name" value="CYCLIC DI-GMP PHOSPHODIESTERASE PDED-RELATED"/>
    <property type="match status" value="1"/>
</dbReference>
<dbReference type="InterPro" id="IPR035919">
    <property type="entry name" value="EAL_sf"/>
</dbReference>
<feature type="transmembrane region" description="Helical" evidence="2">
    <location>
        <begin position="139"/>
        <end position="161"/>
    </location>
</feature>
<organism evidence="5 6">
    <name type="scientific">Cryobacterium lyxosi</name>
    <dbReference type="NCBI Taxonomy" id="1259228"/>
    <lineage>
        <taxon>Bacteria</taxon>
        <taxon>Bacillati</taxon>
        <taxon>Actinomycetota</taxon>
        <taxon>Actinomycetes</taxon>
        <taxon>Micrococcales</taxon>
        <taxon>Microbacteriaceae</taxon>
        <taxon>Cryobacterium</taxon>
    </lineage>
</organism>
<keyword evidence="2" id="KW-0812">Transmembrane</keyword>
<dbReference type="OrthoDB" id="23692at2"/>
<dbReference type="NCBIfam" id="TIGR00254">
    <property type="entry name" value="GGDEF"/>
    <property type="match status" value="1"/>
</dbReference>
<dbReference type="InterPro" id="IPR000160">
    <property type="entry name" value="GGDEF_dom"/>
</dbReference>
<dbReference type="GO" id="GO:0071111">
    <property type="term" value="F:cyclic-guanylate-specific phosphodiesterase activity"/>
    <property type="evidence" value="ECO:0007669"/>
    <property type="project" value="InterPro"/>
</dbReference>
<dbReference type="InterPro" id="IPR029787">
    <property type="entry name" value="Nucleotide_cyclase"/>
</dbReference>
<feature type="transmembrane region" description="Helical" evidence="2">
    <location>
        <begin position="12"/>
        <end position="34"/>
    </location>
</feature>
<feature type="domain" description="GGDEF" evidence="4">
    <location>
        <begin position="379"/>
        <end position="515"/>
    </location>
</feature>
<dbReference type="Gene3D" id="3.20.20.450">
    <property type="entry name" value="EAL domain"/>
    <property type="match status" value="1"/>
</dbReference>
<evidence type="ECO:0000259" key="4">
    <source>
        <dbReference type="PROSITE" id="PS50887"/>
    </source>
</evidence>
<dbReference type="Pfam" id="PF00990">
    <property type="entry name" value="GGDEF"/>
    <property type="match status" value="1"/>
</dbReference>
<feature type="compositionally biased region" description="Low complexity" evidence="1">
    <location>
        <begin position="792"/>
        <end position="804"/>
    </location>
</feature>